<dbReference type="Proteomes" id="UP001153076">
    <property type="component" value="Unassembled WGS sequence"/>
</dbReference>
<name>A0A9Q1QJ18_9CARY</name>
<gene>
    <name evidence="2" type="ORF">Cgig2_033784</name>
</gene>
<comment type="caution">
    <text evidence="2">The sequence shown here is derived from an EMBL/GenBank/DDBJ whole genome shotgun (WGS) entry which is preliminary data.</text>
</comment>
<feature type="region of interest" description="Disordered" evidence="1">
    <location>
        <begin position="316"/>
        <end position="348"/>
    </location>
</feature>
<evidence type="ECO:0000313" key="2">
    <source>
        <dbReference type="EMBL" id="KAJ8442020.1"/>
    </source>
</evidence>
<evidence type="ECO:0000256" key="1">
    <source>
        <dbReference type="SAM" id="MobiDB-lite"/>
    </source>
</evidence>
<accession>A0A9Q1QJ18</accession>
<keyword evidence="3" id="KW-1185">Reference proteome</keyword>
<dbReference type="OrthoDB" id="767974at2759"/>
<dbReference type="EMBL" id="JAKOGI010000148">
    <property type="protein sequence ID" value="KAJ8442020.1"/>
    <property type="molecule type" value="Genomic_DNA"/>
</dbReference>
<dbReference type="PANTHER" id="PTHR36071">
    <property type="entry name" value="DNA DOUBLE-STRAND BREAK REPAIR PROTEIN"/>
    <property type="match status" value="1"/>
</dbReference>
<feature type="compositionally biased region" description="Basic and acidic residues" evidence="1">
    <location>
        <begin position="316"/>
        <end position="338"/>
    </location>
</feature>
<proteinExistence type="predicted"/>
<organism evidence="2 3">
    <name type="scientific">Carnegiea gigantea</name>
    <dbReference type="NCBI Taxonomy" id="171969"/>
    <lineage>
        <taxon>Eukaryota</taxon>
        <taxon>Viridiplantae</taxon>
        <taxon>Streptophyta</taxon>
        <taxon>Embryophyta</taxon>
        <taxon>Tracheophyta</taxon>
        <taxon>Spermatophyta</taxon>
        <taxon>Magnoliopsida</taxon>
        <taxon>eudicotyledons</taxon>
        <taxon>Gunneridae</taxon>
        <taxon>Pentapetalae</taxon>
        <taxon>Caryophyllales</taxon>
        <taxon>Cactineae</taxon>
        <taxon>Cactaceae</taxon>
        <taxon>Cactoideae</taxon>
        <taxon>Echinocereeae</taxon>
        <taxon>Carnegiea</taxon>
    </lineage>
</organism>
<reference evidence="2" key="1">
    <citation type="submission" date="2022-04" db="EMBL/GenBank/DDBJ databases">
        <title>Carnegiea gigantea Genome sequencing and assembly v2.</title>
        <authorList>
            <person name="Copetti D."/>
            <person name="Sanderson M.J."/>
            <person name="Burquez A."/>
            <person name="Wojciechowski M.F."/>
        </authorList>
    </citation>
    <scope>NUCLEOTIDE SEQUENCE</scope>
    <source>
        <strain evidence="2">SGP5-SGP5p</strain>
        <tissue evidence="2">Aerial part</tissue>
    </source>
</reference>
<protein>
    <submittedName>
        <fullName evidence="2">Uncharacterized protein</fullName>
    </submittedName>
</protein>
<dbReference type="AlphaFoldDB" id="A0A9Q1QJ18"/>
<dbReference type="PANTHER" id="PTHR36071:SF1">
    <property type="entry name" value="DNA DOUBLE-STRAND BREAK REPAIR PROTEIN"/>
    <property type="match status" value="1"/>
</dbReference>
<feature type="compositionally biased region" description="Low complexity" evidence="1">
    <location>
        <begin position="256"/>
        <end position="271"/>
    </location>
</feature>
<evidence type="ECO:0000313" key="3">
    <source>
        <dbReference type="Proteomes" id="UP001153076"/>
    </source>
</evidence>
<feature type="region of interest" description="Disordered" evidence="1">
    <location>
        <begin position="239"/>
        <end position="274"/>
    </location>
</feature>
<sequence length="363" mass="40675">MLKSNRDVIMKVLDRIGEMPTRTLSTMYRRLKGVCGSVPQLCPPRSGWSRDHLIKQVRLFCLEMIGHLGDYDVLPDPLAKSMAVACLSSKLAPGYLDVSLIGISHFTPDPEVVQNEISKAIRLLGEIIKKDKIKVQHLLDPKSTMDSKGFLYECWDVDTIPNSLLDALSVINETSSHRAFSKVLIEEQVEGLNMSASLKQILLDHTPGDKFDEDFTDAYMEQLVESDDGHILMMMMTRRRRRKKRKVQNTGDPEEGGCSSSQGDSSSSSSGVTKLLSDDECMGIETSASKMFFSTFSWKDLPPLDMPMLDCDDMERQDAAKGDSSRPEHAEHTAVDPKGKHKPRSYPGMFEAISQNYNPYSCR</sequence>